<protein>
    <submittedName>
        <fullName evidence="6">Peptide/nickel transport system substrate-binding protein</fullName>
    </submittedName>
</protein>
<dbReference type="GO" id="GO:0043190">
    <property type="term" value="C:ATP-binding cassette (ABC) transporter complex"/>
    <property type="evidence" value="ECO:0007669"/>
    <property type="project" value="InterPro"/>
</dbReference>
<dbReference type="InterPro" id="IPR030678">
    <property type="entry name" value="Peptide/Ni-bd"/>
</dbReference>
<comment type="subcellular location">
    <subcellularLocation>
        <location evidence="1">Cell envelope</location>
    </subcellularLocation>
</comment>
<dbReference type="PROSITE" id="PS51257">
    <property type="entry name" value="PROKAR_LIPOPROTEIN"/>
    <property type="match status" value="1"/>
</dbReference>
<dbReference type="GO" id="GO:0042597">
    <property type="term" value="C:periplasmic space"/>
    <property type="evidence" value="ECO:0007669"/>
    <property type="project" value="UniProtKB-ARBA"/>
</dbReference>
<keyword evidence="3" id="KW-0813">Transport</keyword>
<comment type="similarity">
    <text evidence="2">Belongs to the bacterial solute-binding protein 5 family.</text>
</comment>
<evidence type="ECO:0000259" key="5">
    <source>
        <dbReference type="Pfam" id="PF00496"/>
    </source>
</evidence>
<evidence type="ECO:0000256" key="2">
    <source>
        <dbReference type="ARBA" id="ARBA00005695"/>
    </source>
</evidence>
<dbReference type="SUPFAM" id="SSF53850">
    <property type="entry name" value="Periplasmic binding protein-like II"/>
    <property type="match status" value="1"/>
</dbReference>
<evidence type="ECO:0000256" key="3">
    <source>
        <dbReference type="ARBA" id="ARBA00022448"/>
    </source>
</evidence>
<dbReference type="InterPro" id="IPR039424">
    <property type="entry name" value="SBP_5"/>
</dbReference>
<gene>
    <name evidence="6" type="ORF">EI42_03763</name>
</gene>
<evidence type="ECO:0000313" key="7">
    <source>
        <dbReference type="Proteomes" id="UP000248806"/>
    </source>
</evidence>
<dbReference type="CDD" id="cd08504">
    <property type="entry name" value="PBP2_OppA"/>
    <property type="match status" value="1"/>
</dbReference>
<dbReference type="PANTHER" id="PTHR30290:SF10">
    <property type="entry name" value="PERIPLASMIC OLIGOPEPTIDE-BINDING PROTEIN-RELATED"/>
    <property type="match status" value="1"/>
</dbReference>
<dbReference type="PIRSF" id="PIRSF002741">
    <property type="entry name" value="MppA"/>
    <property type="match status" value="1"/>
</dbReference>
<dbReference type="GO" id="GO:1904680">
    <property type="term" value="F:peptide transmembrane transporter activity"/>
    <property type="evidence" value="ECO:0007669"/>
    <property type="project" value="TreeGrafter"/>
</dbReference>
<evidence type="ECO:0000313" key="6">
    <source>
        <dbReference type="EMBL" id="PZW26611.1"/>
    </source>
</evidence>
<dbReference type="OrthoDB" id="144690at2"/>
<dbReference type="Pfam" id="PF00496">
    <property type="entry name" value="SBP_bac_5"/>
    <property type="match status" value="1"/>
</dbReference>
<name>A0A326U460_THEHA</name>
<dbReference type="EMBL" id="QKUF01000014">
    <property type="protein sequence ID" value="PZW26611.1"/>
    <property type="molecule type" value="Genomic_DNA"/>
</dbReference>
<dbReference type="PANTHER" id="PTHR30290">
    <property type="entry name" value="PERIPLASMIC BINDING COMPONENT OF ABC TRANSPORTER"/>
    <property type="match status" value="1"/>
</dbReference>
<comment type="caution">
    <text evidence="6">The sequence shown here is derived from an EMBL/GenBank/DDBJ whole genome shotgun (WGS) entry which is preliminary data.</text>
</comment>
<dbReference type="Gene3D" id="3.10.105.10">
    <property type="entry name" value="Dipeptide-binding Protein, Domain 3"/>
    <property type="match status" value="1"/>
</dbReference>
<organism evidence="6 7">
    <name type="scientific">Thermosporothrix hazakensis</name>
    <dbReference type="NCBI Taxonomy" id="644383"/>
    <lineage>
        <taxon>Bacteria</taxon>
        <taxon>Bacillati</taxon>
        <taxon>Chloroflexota</taxon>
        <taxon>Ktedonobacteria</taxon>
        <taxon>Ktedonobacterales</taxon>
        <taxon>Thermosporotrichaceae</taxon>
        <taxon>Thermosporothrix</taxon>
    </lineage>
</organism>
<dbReference type="Gene3D" id="3.40.190.10">
    <property type="entry name" value="Periplasmic binding protein-like II"/>
    <property type="match status" value="1"/>
</dbReference>
<evidence type="ECO:0000256" key="1">
    <source>
        <dbReference type="ARBA" id="ARBA00004196"/>
    </source>
</evidence>
<dbReference type="Proteomes" id="UP000248806">
    <property type="component" value="Unassembled WGS sequence"/>
</dbReference>
<keyword evidence="7" id="KW-1185">Reference proteome</keyword>
<dbReference type="RefSeq" id="WP_111324116.1">
    <property type="nucleotide sequence ID" value="NZ_BIFX01000001.1"/>
</dbReference>
<feature type="domain" description="Solute-binding protein family 5" evidence="5">
    <location>
        <begin position="87"/>
        <end position="475"/>
    </location>
</feature>
<dbReference type="InterPro" id="IPR000914">
    <property type="entry name" value="SBP_5_dom"/>
</dbReference>
<dbReference type="AlphaFoldDB" id="A0A326U460"/>
<keyword evidence="4" id="KW-0732">Signal</keyword>
<dbReference type="GO" id="GO:0030313">
    <property type="term" value="C:cell envelope"/>
    <property type="evidence" value="ECO:0007669"/>
    <property type="project" value="UniProtKB-SubCell"/>
</dbReference>
<proteinExistence type="inferred from homology"/>
<dbReference type="Gene3D" id="3.90.76.10">
    <property type="entry name" value="Dipeptide-binding Protein, Domain 1"/>
    <property type="match status" value="1"/>
</dbReference>
<dbReference type="GO" id="GO:0015833">
    <property type="term" value="P:peptide transport"/>
    <property type="evidence" value="ECO:0007669"/>
    <property type="project" value="TreeGrafter"/>
</dbReference>
<evidence type="ECO:0000256" key="4">
    <source>
        <dbReference type="ARBA" id="ARBA00022729"/>
    </source>
</evidence>
<sequence length="580" mass="64746">MSLRRSPMRKYSYILLGFLALLVVACGGGNTTTANDGGKAPENRQVLVQPMVGPGSLKTLDPPIAGGPRVVSMLYTGLVQLDENLQVIDQLAQTHEVASDGVTWTFKLKPNLKFSNGDPLTSEDVVYSIDRALQPATKAPDALFYLRLIKDADKLATGKIKTLIGSSLLTPDPQTVKIITSKKASHFLYALAYETAFVVNKKVVEKYGSSYTHHIKEGAGAGPYILSEADENKAFVFVPNPNYNGPKPQIKKVIIPFYKSQDTMYQAYQTGEVSYTNVPPSQLEAAQKLPNNQFYRAAIQGTTYYTMNYLIKPFDNQKVRQAFALALDKEQIARSVYKDTIIPTNHIVPQGANSYNPNLKGPAGVNDLKGDKAKAKALFEEGLKEEGLSRDKLPPITLSIPQGDTLVQREAVVVQQMWNETLDLDVRVSVVETSKYYEDMDATKNNPHGMMIWRSYWKADYADPQNWLTLLFDKESTFNNENYGANNASNKAEQQKAIDLMYTADANFNQDERIKQYQEAEQMVVDHAAWIPLFQMTKVQVRKPCVKGMINSAPFDPAPDNWSKIYISNDQPCISSRYTV</sequence>
<accession>A0A326U460</accession>
<reference evidence="6 7" key="1">
    <citation type="submission" date="2018-06" db="EMBL/GenBank/DDBJ databases">
        <title>Genomic Encyclopedia of Archaeal and Bacterial Type Strains, Phase II (KMG-II): from individual species to whole genera.</title>
        <authorList>
            <person name="Goeker M."/>
        </authorList>
    </citation>
    <scope>NUCLEOTIDE SEQUENCE [LARGE SCALE GENOMIC DNA]</scope>
    <source>
        <strain evidence="6 7">ATCC BAA-1881</strain>
    </source>
</reference>